<evidence type="ECO:0000313" key="3">
    <source>
        <dbReference type="Proteomes" id="UP000245202"/>
    </source>
</evidence>
<feature type="transmembrane region" description="Helical" evidence="1">
    <location>
        <begin position="6"/>
        <end position="25"/>
    </location>
</feature>
<dbReference type="EMBL" id="BDQX01000458">
    <property type="protein sequence ID" value="GBG12115.1"/>
    <property type="molecule type" value="Genomic_DNA"/>
</dbReference>
<evidence type="ECO:0000313" key="2">
    <source>
        <dbReference type="EMBL" id="GBG12115.1"/>
    </source>
</evidence>
<proteinExistence type="predicted"/>
<protein>
    <submittedName>
        <fullName evidence="2">Uncharacterized protein</fullName>
    </submittedName>
</protein>
<keyword evidence="1" id="KW-0812">Transmembrane</keyword>
<dbReference type="RefSeq" id="WP_087567077.1">
    <property type="nucleotide sequence ID" value="NZ_BDQX01000458.1"/>
</dbReference>
<sequence length="154" mass="17354">MEKYGDWFIMALAGTLLLAWLYRSFYRWLHAPVNMNRITLGKGAAVSDGDENVQLLNRNGYKVLSAKHVVPIPVELDDAPLGTGARIYIDYMATKDDLTYIVKTARERKPMDWTASGVRDQLLVYALLLQDCSGILYIDAKSGTIRKIAFHLSD</sequence>
<keyword evidence="3" id="KW-1185">Reference proteome</keyword>
<keyword evidence="1" id="KW-1133">Transmembrane helix</keyword>
<evidence type="ECO:0000256" key="1">
    <source>
        <dbReference type="SAM" id="Phobius"/>
    </source>
</evidence>
<comment type="caution">
    <text evidence="2">The sequence shown here is derived from an EMBL/GenBank/DDBJ whole genome shotgun (WGS) entry which is preliminary data.</text>
</comment>
<dbReference type="Proteomes" id="UP000245202">
    <property type="component" value="Unassembled WGS sequence"/>
</dbReference>
<organism evidence="2 3">
    <name type="scientific">Paenibacillus agaridevorans</name>
    <dbReference type="NCBI Taxonomy" id="171404"/>
    <lineage>
        <taxon>Bacteria</taxon>
        <taxon>Bacillati</taxon>
        <taxon>Bacillota</taxon>
        <taxon>Bacilli</taxon>
        <taxon>Bacillales</taxon>
        <taxon>Paenibacillaceae</taxon>
        <taxon>Paenibacillus</taxon>
    </lineage>
</organism>
<reference evidence="2 3" key="1">
    <citation type="submission" date="2017-08" db="EMBL/GenBank/DDBJ databases">
        <title>Substantial Increase in Enzyme Production by Combined Drug-Resistance Mutations in Paenibacillus agaridevorans.</title>
        <authorList>
            <person name="Tanaka Y."/>
            <person name="Funane K."/>
            <person name="Hosaka T."/>
            <person name="Shiwa Y."/>
            <person name="Fujita N."/>
            <person name="Miyazaki T."/>
            <person name="Yoshikawa H."/>
            <person name="Murakami K."/>
            <person name="Kasahara K."/>
            <person name="Inaoka T."/>
            <person name="Hiraga Y."/>
            <person name="Ochi K."/>
        </authorList>
    </citation>
    <scope>NUCLEOTIDE SEQUENCE [LARGE SCALE GENOMIC DNA]</scope>
    <source>
        <strain evidence="2 3">T-3040</strain>
    </source>
</reference>
<keyword evidence="1" id="KW-0472">Membrane</keyword>
<gene>
    <name evidence="2" type="ORF">PAT3040_06976</name>
</gene>
<accession>A0A2R5F126</accession>
<name>A0A2R5F126_9BACL</name>
<dbReference type="AlphaFoldDB" id="A0A2R5F126"/>